<keyword evidence="6" id="KW-1185">Reference proteome</keyword>
<evidence type="ECO:0000256" key="2">
    <source>
        <dbReference type="ARBA" id="ARBA00022679"/>
    </source>
</evidence>
<dbReference type="AlphaFoldDB" id="A0A6J5E1L1"/>
<keyword evidence="1 5" id="KW-0328">Glycosyltransferase</keyword>
<dbReference type="Pfam" id="PF13579">
    <property type="entry name" value="Glyco_trans_4_4"/>
    <property type="match status" value="1"/>
</dbReference>
<keyword evidence="2 5" id="KW-0808">Transferase</keyword>
<sequence>MTFSERPHVMLVISSLGAGGAERVITELAAFLAVKGYPVTLVTLEGDRADHYSLSPDVRRVRMDIMWESSGFFASIAGMLRRLRMIRRMVRAAGADVVISFVDMTNIRVLLALAGTRIPVIVSERTDPRRHSIGSVWTRLRRYCYPLAARVVVQTEGVAAWARTWLPARKVAIVPNAVRRPSDVADNRPAGLPHGNILMGMGRLSVEKGFDRLLQAYHDSGLHEKGWFLVILGEGPERYNLSGLAERLGIVDRFLLPGLQVNPDAWLKHADIFALSSRYEGFPNVLIEAMQCARACVAFACDSGPADLVRHGHDGWLVPADDTAAFADALRVLTDNPALRIALGEAATDISNRLTGDTVYGQWQSICDQVAAQDGKEHVRFKRAGAGE</sequence>
<protein>
    <submittedName>
        <fullName evidence="5">GalNAc-alpha-(1-&gt;4)-GalNAc-alpha-(1-&gt;3)-diNAcBac-PP-undecaprenol alpha-1,4-N-acetyl-D-galactosaminyltransferase</fullName>
        <ecNumber evidence="5">2.4.1.292</ecNumber>
    </submittedName>
</protein>
<feature type="domain" description="Glycosyltransferase subfamily 4-like N-terminal" evidence="4">
    <location>
        <begin position="19"/>
        <end position="176"/>
    </location>
</feature>
<dbReference type="Pfam" id="PF00534">
    <property type="entry name" value="Glycos_transf_1"/>
    <property type="match status" value="1"/>
</dbReference>
<name>A0A6J5E1L1_9BURK</name>
<proteinExistence type="predicted"/>
<dbReference type="GO" id="GO:0016757">
    <property type="term" value="F:glycosyltransferase activity"/>
    <property type="evidence" value="ECO:0007669"/>
    <property type="project" value="UniProtKB-KW"/>
</dbReference>
<evidence type="ECO:0000259" key="4">
    <source>
        <dbReference type="Pfam" id="PF13579"/>
    </source>
</evidence>
<dbReference type="EC" id="2.4.1.292" evidence="5"/>
<reference evidence="5 6" key="1">
    <citation type="submission" date="2020-04" db="EMBL/GenBank/DDBJ databases">
        <authorList>
            <person name="De Canck E."/>
        </authorList>
    </citation>
    <scope>NUCLEOTIDE SEQUENCE [LARGE SCALE GENOMIC DNA]</scope>
    <source>
        <strain evidence="5 6">LMG 29739</strain>
    </source>
</reference>
<evidence type="ECO:0000313" key="6">
    <source>
        <dbReference type="Proteomes" id="UP000494329"/>
    </source>
</evidence>
<dbReference type="EMBL" id="CADIKF010000024">
    <property type="protein sequence ID" value="CAB3759897.1"/>
    <property type="molecule type" value="Genomic_DNA"/>
</dbReference>
<evidence type="ECO:0000313" key="5">
    <source>
        <dbReference type="EMBL" id="CAB3759897.1"/>
    </source>
</evidence>
<evidence type="ECO:0000259" key="3">
    <source>
        <dbReference type="Pfam" id="PF00534"/>
    </source>
</evidence>
<dbReference type="SUPFAM" id="SSF53756">
    <property type="entry name" value="UDP-Glycosyltransferase/glycogen phosphorylase"/>
    <property type="match status" value="1"/>
</dbReference>
<dbReference type="InterPro" id="IPR001296">
    <property type="entry name" value="Glyco_trans_1"/>
</dbReference>
<dbReference type="Gene3D" id="3.40.50.2000">
    <property type="entry name" value="Glycogen Phosphorylase B"/>
    <property type="match status" value="2"/>
</dbReference>
<feature type="domain" description="Glycosyl transferase family 1" evidence="3">
    <location>
        <begin position="196"/>
        <end position="348"/>
    </location>
</feature>
<organism evidence="5 6">
    <name type="scientific">Paraburkholderia solisilvae</name>
    <dbReference type="NCBI Taxonomy" id="624376"/>
    <lineage>
        <taxon>Bacteria</taxon>
        <taxon>Pseudomonadati</taxon>
        <taxon>Pseudomonadota</taxon>
        <taxon>Betaproteobacteria</taxon>
        <taxon>Burkholderiales</taxon>
        <taxon>Burkholderiaceae</taxon>
        <taxon>Paraburkholderia</taxon>
    </lineage>
</organism>
<dbReference type="Proteomes" id="UP000494329">
    <property type="component" value="Unassembled WGS sequence"/>
</dbReference>
<evidence type="ECO:0000256" key="1">
    <source>
        <dbReference type="ARBA" id="ARBA00022676"/>
    </source>
</evidence>
<dbReference type="PANTHER" id="PTHR12526">
    <property type="entry name" value="GLYCOSYLTRANSFERASE"/>
    <property type="match status" value="1"/>
</dbReference>
<gene>
    <name evidence="5" type="primary">pglH</name>
    <name evidence="5" type="ORF">LMG29739_03271</name>
</gene>
<dbReference type="InterPro" id="IPR028098">
    <property type="entry name" value="Glyco_trans_4-like_N"/>
</dbReference>
<dbReference type="RefSeq" id="WP_175111970.1">
    <property type="nucleotide sequence ID" value="NZ_CADIKF010000024.1"/>
</dbReference>
<accession>A0A6J5E1L1</accession>
<dbReference type="PANTHER" id="PTHR12526:SF510">
    <property type="entry name" value="D-INOSITOL 3-PHOSPHATE GLYCOSYLTRANSFERASE"/>
    <property type="match status" value="1"/>
</dbReference>